<dbReference type="InterPro" id="IPR021858">
    <property type="entry name" value="Fun_TF"/>
</dbReference>
<gene>
    <name evidence="4" type="ORF">LTR69_008062</name>
</gene>
<proteinExistence type="predicted"/>
<name>A0ABR0J517_9EURO</name>
<accession>A0ABR0J517</accession>
<dbReference type="PANTHER" id="PTHR37534:SF46">
    <property type="entry name" value="ZN(II)2CYS6 TRANSCRIPTION FACTOR (EUROFUNG)"/>
    <property type="match status" value="1"/>
</dbReference>
<protein>
    <submittedName>
        <fullName evidence="4">Uncharacterized protein</fullName>
    </submittedName>
</protein>
<dbReference type="Proteomes" id="UP001345691">
    <property type="component" value="Unassembled WGS sequence"/>
</dbReference>
<dbReference type="Pfam" id="PF11951">
    <property type="entry name" value="Fungal_trans_2"/>
    <property type="match status" value="1"/>
</dbReference>
<sequence length="269" mass="30242">MLSLLAYEVGRRSPKFNDGSTRGANGSIKGVRLTHFWLFGAAAETIGESALLFAAHQRARLTRSQSQAARLSDEPQKSPPQRTLSDDEVRRRANNLQQQVAETAIELTAEPRLAVSCHSEAIHLHPIVDINQHEYFRRLVAVAELFRHAAHIYIHRITHGPEEPPTPDMLKSVESMLDLLTKVPDALGPGSNLGWCLTVLGAEIDSAEHREYIKTRLQGIRILGLDNPSSAEKVLEEVWAQRDARRRDGRSLQRWHEVMRHMGQGQILI</sequence>
<evidence type="ECO:0000256" key="2">
    <source>
        <dbReference type="ARBA" id="ARBA00023242"/>
    </source>
</evidence>
<keyword evidence="2" id="KW-0539">Nucleus</keyword>
<organism evidence="4 5">
    <name type="scientific">Exophiala sideris</name>
    <dbReference type="NCBI Taxonomy" id="1016849"/>
    <lineage>
        <taxon>Eukaryota</taxon>
        <taxon>Fungi</taxon>
        <taxon>Dikarya</taxon>
        <taxon>Ascomycota</taxon>
        <taxon>Pezizomycotina</taxon>
        <taxon>Eurotiomycetes</taxon>
        <taxon>Chaetothyriomycetidae</taxon>
        <taxon>Chaetothyriales</taxon>
        <taxon>Herpotrichiellaceae</taxon>
        <taxon>Exophiala</taxon>
    </lineage>
</organism>
<evidence type="ECO:0000256" key="3">
    <source>
        <dbReference type="SAM" id="MobiDB-lite"/>
    </source>
</evidence>
<dbReference type="EMBL" id="JAVRRF010000019">
    <property type="protein sequence ID" value="KAK5055687.1"/>
    <property type="molecule type" value="Genomic_DNA"/>
</dbReference>
<comment type="caution">
    <text evidence="4">The sequence shown here is derived from an EMBL/GenBank/DDBJ whole genome shotgun (WGS) entry which is preliminary data.</text>
</comment>
<feature type="region of interest" description="Disordered" evidence="3">
    <location>
        <begin position="64"/>
        <end position="88"/>
    </location>
</feature>
<evidence type="ECO:0000313" key="5">
    <source>
        <dbReference type="Proteomes" id="UP001345691"/>
    </source>
</evidence>
<keyword evidence="5" id="KW-1185">Reference proteome</keyword>
<dbReference type="PANTHER" id="PTHR37534">
    <property type="entry name" value="TRANSCRIPTIONAL ACTIVATOR PROTEIN UGA3"/>
    <property type="match status" value="1"/>
</dbReference>
<evidence type="ECO:0000256" key="1">
    <source>
        <dbReference type="ARBA" id="ARBA00004123"/>
    </source>
</evidence>
<evidence type="ECO:0000313" key="4">
    <source>
        <dbReference type="EMBL" id="KAK5055687.1"/>
    </source>
</evidence>
<comment type="subcellular location">
    <subcellularLocation>
        <location evidence="1">Nucleus</location>
    </subcellularLocation>
</comment>
<reference evidence="4 5" key="1">
    <citation type="submission" date="2023-08" db="EMBL/GenBank/DDBJ databases">
        <title>Black Yeasts Isolated from many extreme environments.</title>
        <authorList>
            <person name="Coleine C."/>
            <person name="Stajich J.E."/>
            <person name="Selbmann L."/>
        </authorList>
    </citation>
    <scope>NUCLEOTIDE SEQUENCE [LARGE SCALE GENOMIC DNA]</scope>
    <source>
        <strain evidence="4 5">CCFEE 6328</strain>
    </source>
</reference>